<gene>
    <name evidence="1" type="ORF">D2V04_15150</name>
</gene>
<accession>A0A418NDZ3</accession>
<dbReference type="Proteomes" id="UP000285092">
    <property type="component" value="Unassembled WGS sequence"/>
</dbReference>
<proteinExistence type="predicted"/>
<comment type="caution">
    <text evidence="1">The sequence shown here is derived from an EMBL/GenBank/DDBJ whole genome shotgun (WGS) entry which is preliminary data.</text>
</comment>
<reference evidence="1 2" key="1">
    <citation type="submission" date="2018-08" db="EMBL/GenBank/DDBJ databases">
        <title>Altererythrobacter sp.Ery1 and Ery12, the genome sequencing of novel strains in genus Alterythrobacter.</title>
        <authorList>
            <person name="Cheng H."/>
            <person name="Wu Y.-H."/>
            <person name="Fang C."/>
            <person name="Xu X.-W."/>
        </authorList>
    </citation>
    <scope>NUCLEOTIDE SEQUENCE [LARGE SCALE GENOMIC DNA]</scope>
    <source>
        <strain evidence="1 2">Ery1</strain>
    </source>
</reference>
<protein>
    <submittedName>
        <fullName evidence="1">Uncharacterized protein</fullName>
    </submittedName>
</protein>
<evidence type="ECO:0000313" key="1">
    <source>
        <dbReference type="EMBL" id="RIV75627.1"/>
    </source>
</evidence>
<keyword evidence="2" id="KW-1185">Reference proteome</keyword>
<dbReference type="AlphaFoldDB" id="A0A418NDZ3"/>
<evidence type="ECO:0000313" key="2">
    <source>
        <dbReference type="Proteomes" id="UP000285092"/>
    </source>
</evidence>
<name>A0A418NDZ3_9SPHN</name>
<sequence length="59" mass="6635">MRLNADKEDPKIVRTHRPALGFVVSDCVGFRCAILHADQVTTHGNEGLCFHFERIEALV</sequence>
<organism evidence="1 2">
    <name type="scientific">Pelagerythrobacter aerophilus</name>
    <dbReference type="NCBI Taxonomy" id="2306995"/>
    <lineage>
        <taxon>Bacteria</taxon>
        <taxon>Pseudomonadati</taxon>
        <taxon>Pseudomonadota</taxon>
        <taxon>Alphaproteobacteria</taxon>
        <taxon>Sphingomonadales</taxon>
        <taxon>Erythrobacteraceae</taxon>
        <taxon>Pelagerythrobacter</taxon>
    </lineage>
</organism>
<dbReference type="EMBL" id="QXFK01000019">
    <property type="protein sequence ID" value="RIV75627.1"/>
    <property type="molecule type" value="Genomic_DNA"/>
</dbReference>